<dbReference type="EMBL" id="JBHSDU010000015">
    <property type="protein sequence ID" value="MFC4313171.1"/>
    <property type="molecule type" value="Genomic_DNA"/>
</dbReference>
<accession>A0ABV8SZT1</accession>
<dbReference type="SMART" id="SM00939">
    <property type="entry name" value="PepX_C"/>
    <property type="match status" value="1"/>
</dbReference>
<dbReference type="InterPro" id="IPR013736">
    <property type="entry name" value="Xaa-Pro_dipept_C"/>
</dbReference>
<dbReference type="SUPFAM" id="SSF53474">
    <property type="entry name" value="alpha/beta-Hydrolases"/>
    <property type="match status" value="1"/>
</dbReference>
<feature type="domain" description="Xaa-Pro dipeptidyl-peptidase C-terminal" evidence="3">
    <location>
        <begin position="340"/>
        <end position="590"/>
    </location>
</feature>
<dbReference type="GO" id="GO:0016787">
    <property type="term" value="F:hydrolase activity"/>
    <property type="evidence" value="ECO:0007669"/>
    <property type="project" value="UniProtKB-KW"/>
</dbReference>
<dbReference type="Pfam" id="PF08530">
    <property type="entry name" value="PepX_C"/>
    <property type="match status" value="1"/>
</dbReference>
<keyword evidence="1 4" id="KW-0378">Hydrolase</keyword>
<dbReference type="InterPro" id="IPR008979">
    <property type="entry name" value="Galactose-bd-like_sf"/>
</dbReference>
<dbReference type="InterPro" id="IPR005674">
    <property type="entry name" value="CocE/Ser_esterase"/>
</dbReference>
<dbReference type="SUPFAM" id="SSF49785">
    <property type="entry name" value="Galactose-binding domain-like"/>
    <property type="match status" value="1"/>
</dbReference>
<dbReference type="InterPro" id="IPR000383">
    <property type="entry name" value="Xaa-Pro-like_dom"/>
</dbReference>
<evidence type="ECO:0000256" key="2">
    <source>
        <dbReference type="SAM" id="MobiDB-lite"/>
    </source>
</evidence>
<dbReference type="Pfam" id="PF02129">
    <property type="entry name" value="Peptidase_S15"/>
    <property type="match status" value="1"/>
</dbReference>
<organism evidence="4 5">
    <name type="scientific">Steroidobacter flavus</name>
    <dbReference type="NCBI Taxonomy" id="1842136"/>
    <lineage>
        <taxon>Bacteria</taxon>
        <taxon>Pseudomonadati</taxon>
        <taxon>Pseudomonadota</taxon>
        <taxon>Gammaproteobacteria</taxon>
        <taxon>Steroidobacterales</taxon>
        <taxon>Steroidobacteraceae</taxon>
        <taxon>Steroidobacter</taxon>
    </lineage>
</organism>
<comment type="caution">
    <text evidence="4">The sequence shown here is derived from an EMBL/GenBank/DDBJ whole genome shotgun (WGS) entry which is preliminary data.</text>
</comment>
<evidence type="ECO:0000313" key="5">
    <source>
        <dbReference type="Proteomes" id="UP001595904"/>
    </source>
</evidence>
<protein>
    <submittedName>
        <fullName evidence="4">CocE/NonD family hydrolase</fullName>
    </submittedName>
</protein>
<sequence length="604" mass="66617">MMSTLTTTLRATWAVGALLLPLSLYASEAKESRPGVYRGYSEARFSEWQKTSQYVSMSDGVKLAVDIYRPAVNGRAVDEKFPVVWIHTPYRRAYTDPKGTLVNPLERLYLMPLLNHGYVVAAVDTRGRGASFGARRGFQDRTEARDAYEMTEWFAKQPWSTGAIGVAGCSYLGGTTWHAATMMAPHLKAIAPGCTDFDKYGFVSRGGITAQFNTRPENPGQDYGQGVVPVTADIDGKQAATAIDEHSKGTPMAELWAGMRYRDDVSPLLGVPFWRESSVATYAKEIERSGVGLFIWGNWLDEGSFEATLAYNNLNNPRKLWMGEWGHCQVGDFPMATEMHRFFDYFLKKIDNGWQREAPIYYRTVNAPAGKEWSSTDQWPLANARNQTLHIGGGASPGATGQLASMVAAGAASDKFVVDYDPKCSEKVDLYFLMWPCGVDKHGLGYATPPLTADTHIAGHPIVDLWISSTTDDADVFVYLEDVAPEGTASIVTHGRLRASHRDEQPAPYRNFMGLPYHRGERRDAKPLVPGTPAKLRLDLLPTSTIVKAGHRLRLTVAGADPRQRSRNVKFDPPPTTTIHHDREHASQLTLPIVGAFAAEGPGE</sequence>
<dbReference type="RefSeq" id="WP_380603241.1">
    <property type="nucleotide sequence ID" value="NZ_JBHSDU010000015.1"/>
</dbReference>
<dbReference type="Gene3D" id="3.40.50.1820">
    <property type="entry name" value="alpha/beta hydrolase"/>
    <property type="match status" value="2"/>
</dbReference>
<evidence type="ECO:0000256" key="1">
    <source>
        <dbReference type="ARBA" id="ARBA00022801"/>
    </source>
</evidence>
<evidence type="ECO:0000259" key="3">
    <source>
        <dbReference type="SMART" id="SM00939"/>
    </source>
</evidence>
<dbReference type="NCBIfam" id="TIGR00976">
    <property type="entry name" value="CocE_NonD"/>
    <property type="match status" value="1"/>
</dbReference>
<proteinExistence type="predicted"/>
<feature type="region of interest" description="Disordered" evidence="2">
    <location>
        <begin position="559"/>
        <end position="586"/>
    </location>
</feature>
<evidence type="ECO:0000313" key="4">
    <source>
        <dbReference type="EMBL" id="MFC4313171.1"/>
    </source>
</evidence>
<dbReference type="InterPro" id="IPR029058">
    <property type="entry name" value="AB_hydrolase_fold"/>
</dbReference>
<dbReference type="Proteomes" id="UP001595904">
    <property type="component" value="Unassembled WGS sequence"/>
</dbReference>
<gene>
    <name evidence="4" type="ORF">ACFPN2_29100</name>
</gene>
<dbReference type="Gene3D" id="2.60.120.260">
    <property type="entry name" value="Galactose-binding domain-like"/>
    <property type="match status" value="1"/>
</dbReference>
<reference evidence="5" key="1">
    <citation type="journal article" date="2019" name="Int. J. Syst. Evol. Microbiol.">
        <title>The Global Catalogue of Microorganisms (GCM) 10K type strain sequencing project: providing services to taxonomists for standard genome sequencing and annotation.</title>
        <authorList>
            <consortium name="The Broad Institute Genomics Platform"/>
            <consortium name="The Broad Institute Genome Sequencing Center for Infectious Disease"/>
            <person name="Wu L."/>
            <person name="Ma J."/>
        </authorList>
    </citation>
    <scope>NUCLEOTIDE SEQUENCE [LARGE SCALE GENOMIC DNA]</scope>
    <source>
        <strain evidence="5">CGMCC 1.10759</strain>
    </source>
</reference>
<keyword evidence="5" id="KW-1185">Reference proteome</keyword>
<name>A0ABV8SZT1_9GAMM</name>